<dbReference type="PANTHER" id="PTHR45266">
    <property type="entry name" value="OXALOACETATE DECARBOXYLASE ALPHA CHAIN"/>
    <property type="match status" value="1"/>
</dbReference>
<dbReference type="EMBL" id="BAABCY010000093">
    <property type="protein sequence ID" value="GAA3582652.1"/>
    <property type="molecule type" value="Genomic_DNA"/>
</dbReference>
<dbReference type="InterPro" id="IPR011053">
    <property type="entry name" value="Single_hybrid_motif"/>
</dbReference>
<reference evidence="4" key="1">
    <citation type="journal article" date="2019" name="Int. J. Syst. Evol. Microbiol.">
        <title>The Global Catalogue of Microorganisms (GCM) 10K type strain sequencing project: providing services to taxonomists for standard genome sequencing and annotation.</title>
        <authorList>
            <consortium name="The Broad Institute Genomics Platform"/>
            <consortium name="The Broad Institute Genome Sequencing Center for Infectious Disease"/>
            <person name="Wu L."/>
            <person name="Ma J."/>
        </authorList>
    </citation>
    <scope>NUCLEOTIDE SEQUENCE [LARGE SCALE GENOMIC DNA]</scope>
    <source>
        <strain evidence="4">JCM 17111</strain>
    </source>
</reference>
<dbReference type="InterPro" id="IPR000089">
    <property type="entry name" value="Biotin_lipoyl"/>
</dbReference>
<name>A0ABP6YIL7_9FLAO</name>
<sequence>MDSIFKAKVNDSYEFEINEASLEQLDILKTSSNTFHILQAHKSYQAEITKADFNAKTYCVNINNSTYEVLIYNALDIRINDMGFTTGTTKHINSIKAPMPGLIRDISVGVGETVEENSPLLVLEAMKMENSIVAPRNGIIKSIEVGIGDAVDKNQLLIAFE</sequence>
<dbReference type="CDD" id="cd06850">
    <property type="entry name" value="biotinyl_domain"/>
    <property type="match status" value="1"/>
</dbReference>
<organism evidence="3 4">
    <name type="scientific">Snuella lapsa</name>
    <dbReference type="NCBI Taxonomy" id="870481"/>
    <lineage>
        <taxon>Bacteria</taxon>
        <taxon>Pseudomonadati</taxon>
        <taxon>Bacteroidota</taxon>
        <taxon>Flavobacteriia</taxon>
        <taxon>Flavobacteriales</taxon>
        <taxon>Flavobacteriaceae</taxon>
        <taxon>Snuella</taxon>
    </lineage>
</organism>
<evidence type="ECO:0000256" key="1">
    <source>
        <dbReference type="ARBA" id="ARBA00023267"/>
    </source>
</evidence>
<comment type="caution">
    <text evidence="3">The sequence shown here is derived from an EMBL/GenBank/DDBJ whole genome shotgun (WGS) entry which is preliminary data.</text>
</comment>
<keyword evidence="4" id="KW-1185">Reference proteome</keyword>
<proteinExistence type="predicted"/>
<keyword evidence="1" id="KW-0092">Biotin</keyword>
<evidence type="ECO:0000259" key="2">
    <source>
        <dbReference type="PROSITE" id="PS50968"/>
    </source>
</evidence>
<dbReference type="SUPFAM" id="SSF51230">
    <property type="entry name" value="Single hybrid motif"/>
    <property type="match status" value="1"/>
</dbReference>
<dbReference type="RefSeq" id="WP_345007597.1">
    <property type="nucleotide sequence ID" value="NZ_BAABCY010000093.1"/>
</dbReference>
<protein>
    <submittedName>
        <fullName evidence="3">Acetyl-CoA carboxylase biotin carboxyl carrier protein subunit</fullName>
    </submittedName>
</protein>
<dbReference type="PROSITE" id="PS50968">
    <property type="entry name" value="BIOTINYL_LIPOYL"/>
    <property type="match status" value="1"/>
</dbReference>
<feature type="domain" description="Lipoyl-binding" evidence="2">
    <location>
        <begin position="83"/>
        <end position="161"/>
    </location>
</feature>
<dbReference type="Pfam" id="PF00364">
    <property type="entry name" value="Biotin_lipoyl"/>
    <property type="match status" value="1"/>
</dbReference>
<evidence type="ECO:0000313" key="3">
    <source>
        <dbReference type="EMBL" id="GAA3582652.1"/>
    </source>
</evidence>
<dbReference type="PANTHER" id="PTHR45266:SF3">
    <property type="entry name" value="OXALOACETATE DECARBOXYLASE ALPHA CHAIN"/>
    <property type="match status" value="1"/>
</dbReference>
<evidence type="ECO:0000313" key="4">
    <source>
        <dbReference type="Proteomes" id="UP001500954"/>
    </source>
</evidence>
<dbReference type="InterPro" id="IPR050709">
    <property type="entry name" value="Biotin_Carboxyl_Carrier/Decarb"/>
</dbReference>
<dbReference type="Proteomes" id="UP001500954">
    <property type="component" value="Unassembled WGS sequence"/>
</dbReference>
<dbReference type="Gene3D" id="2.40.50.100">
    <property type="match status" value="1"/>
</dbReference>
<gene>
    <name evidence="3" type="ORF">GCM10022395_33720</name>
</gene>
<accession>A0ABP6YIL7</accession>